<keyword evidence="7 9" id="KW-0472">Membrane</keyword>
<comment type="similarity">
    <text evidence="8">Belongs to the binding-protein-dependent transport system permease family. LivHM subfamily.</text>
</comment>
<comment type="subcellular location">
    <subcellularLocation>
        <location evidence="1">Cell membrane</location>
        <topology evidence="1">Multi-pass membrane protein</topology>
    </subcellularLocation>
</comment>
<organism evidence="10 11">
    <name type="scientific">Eoetvoesiella caeni</name>
    <dbReference type="NCBI Taxonomy" id="645616"/>
    <lineage>
        <taxon>Bacteria</taxon>
        <taxon>Pseudomonadati</taxon>
        <taxon>Pseudomonadota</taxon>
        <taxon>Betaproteobacteria</taxon>
        <taxon>Burkholderiales</taxon>
        <taxon>Alcaligenaceae</taxon>
        <taxon>Eoetvoesiella</taxon>
    </lineage>
</organism>
<dbReference type="GO" id="GO:0022857">
    <property type="term" value="F:transmembrane transporter activity"/>
    <property type="evidence" value="ECO:0007669"/>
    <property type="project" value="InterPro"/>
</dbReference>
<evidence type="ECO:0000256" key="4">
    <source>
        <dbReference type="ARBA" id="ARBA00022692"/>
    </source>
</evidence>
<comment type="caution">
    <text evidence="10">The sequence shown here is derived from an EMBL/GenBank/DDBJ whole genome shotgun (WGS) entry which is preliminary data.</text>
</comment>
<keyword evidence="6 9" id="KW-1133">Transmembrane helix</keyword>
<feature type="transmembrane region" description="Helical" evidence="9">
    <location>
        <begin position="62"/>
        <end position="85"/>
    </location>
</feature>
<evidence type="ECO:0000313" key="11">
    <source>
        <dbReference type="Proteomes" id="UP000253628"/>
    </source>
</evidence>
<dbReference type="PANTHER" id="PTHR11795:SF442">
    <property type="entry name" value="ABC TRANSPORTER ATP-BINDING PROTEIN"/>
    <property type="match status" value="1"/>
</dbReference>
<evidence type="ECO:0000256" key="2">
    <source>
        <dbReference type="ARBA" id="ARBA00022448"/>
    </source>
</evidence>
<reference evidence="10 11" key="1">
    <citation type="submission" date="2018-06" db="EMBL/GenBank/DDBJ databases">
        <title>Genomic Encyclopedia of Type Strains, Phase IV (KMG-IV): sequencing the most valuable type-strain genomes for metagenomic binning, comparative biology and taxonomic classification.</title>
        <authorList>
            <person name="Goeker M."/>
        </authorList>
    </citation>
    <scope>NUCLEOTIDE SEQUENCE [LARGE SCALE GENOMIC DNA]</scope>
    <source>
        <strain evidence="10 11">DSM 25520</strain>
    </source>
</reference>
<feature type="transmembrane region" description="Helical" evidence="9">
    <location>
        <begin position="6"/>
        <end position="28"/>
    </location>
</feature>
<protein>
    <submittedName>
        <fullName evidence="10">Amino acid/amide ABC transporter membrane protein 1 (HAAT family)</fullName>
    </submittedName>
</protein>
<dbReference type="Pfam" id="PF02653">
    <property type="entry name" value="BPD_transp_2"/>
    <property type="match status" value="1"/>
</dbReference>
<feature type="transmembrane region" description="Helical" evidence="9">
    <location>
        <begin position="135"/>
        <end position="161"/>
    </location>
</feature>
<dbReference type="EMBL" id="QNRQ01000012">
    <property type="protein sequence ID" value="RBP36450.1"/>
    <property type="molecule type" value="Genomic_DNA"/>
</dbReference>
<dbReference type="PANTHER" id="PTHR11795">
    <property type="entry name" value="BRANCHED-CHAIN AMINO ACID TRANSPORT SYSTEM PERMEASE PROTEIN LIVH"/>
    <property type="match status" value="1"/>
</dbReference>
<dbReference type="RefSeq" id="WP_113934525.1">
    <property type="nucleotide sequence ID" value="NZ_JACCEU010000006.1"/>
</dbReference>
<gene>
    <name evidence="10" type="ORF">DFR37_11229</name>
</gene>
<keyword evidence="4 9" id="KW-0812">Transmembrane</keyword>
<evidence type="ECO:0000256" key="7">
    <source>
        <dbReference type="ARBA" id="ARBA00023136"/>
    </source>
</evidence>
<evidence type="ECO:0000256" key="3">
    <source>
        <dbReference type="ARBA" id="ARBA00022475"/>
    </source>
</evidence>
<evidence type="ECO:0000256" key="5">
    <source>
        <dbReference type="ARBA" id="ARBA00022970"/>
    </source>
</evidence>
<evidence type="ECO:0000256" key="9">
    <source>
        <dbReference type="SAM" id="Phobius"/>
    </source>
</evidence>
<sequence>MLGNFVGVLFDGIAYGSLLFLISVGLSVTMGLMNFVNLAHGAFAMVGGYVCVELMNRLGVPFLLTLPIAFLVSALVGFILERTLYQRLYQADALDQVLFSIGLTFMVVAAATYVWGPSQQPVHLPEWLKGQVSLFGLAVGVYRLFLIGIVIVITLALGLLIERTRFGAQIRASVDNQQASAGMGINVGRVFSLTFALGSGLGGLGGGLGIDVLGLDPTFPLKYMVYFLIVVAVGGAGTIRGPLFAALLLGVFDVAGKYYVPVVGAFVIYGLMVLLLILFPSGLISRRS</sequence>
<keyword evidence="3" id="KW-1003">Cell membrane</keyword>
<keyword evidence="2" id="KW-0813">Transport</keyword>
<name>A0A366H4W9_9BURK</name>
<dbReference type="OrthoDB" id="9807115at2"/>
<feature type="transmembrane region" description="Helical" evidence="9">
    <location>
        <begin position="258"/>
        <end position="279"/>
    </location>
</feature>
<evidence type="ECO:0000256" key="6">
    <source>
        <dbReference type="ARBA" id="ARBA00022989"/>
    </source>
</evidence>
<dbReference type="AlphaFoldDB" id="A0A366H4W9"/>
<dbReference type="CDD" id="cd06582">
    <property type="entry name" value="TM_PBP1_LivH_like"/>
    <property type="match status" value="1"/>
</dbReference>
<feature type="transmembrane region" description="Helical" evidence="9">
    <location>
        <begin position="97"/>
        <end position="115"/>
    </location>
</feature>
<keyword evidence="11" id="KW-1185">Reference proteome</keyword>
<proteinExistence type="inferred from homology"/>
<evidence type="ECO:0000256" key="1">
    <source>
        <dbReference type="ARBA" id="ARBA00004651"/>
    </source>
</evidence>
<keyword evidence="5" id="KW-0029">Amino-acid transport</keyword>
<feature type="transmembrane region" description="Helical" evidence="9">
    <location>
        <begin position="225"/>
        <end position="252"/>
    </location>
</feature>
<evidence type="ECO:0000256" key="8">
    <source>
        <dbReference type="ARBA" id="ARBA00037998"/>
    </source>
</evidence>
<dbReference type="Proteomes" id="UP000253628">
    <property type="component" value="Unassembled WGS sequence"/>
</dbReference>
<dbReference type="GO" id="GO:0005886">
    <property type="term" value="C:plasma membrane"/>
    <property type="evidence" value="ECO:0007669"/>
    <property type="project" value="UniProtKB-SubCell"/>
</dbReference>
<dbReference type="InterPro" id="IPR052157">
    <property type="entry name" value="BCAA_transport_permease"/>
</dbReference>
<dbReference type="InterPro" id="IPR001851">
    <property type="entry name" value="ABC_transp_permease"/>
</dbReference>
<accession>A0A366H4W9</accession>
<dbReference type="GO" id="GO:0006865">
    <property type="term" value="P:amino acid transport"/>
    <property type="evidence" value="ECO:0007669"/>
    <property type="project" value="UniProtKB-KW"/>
</dbReference>
<evidence type="ECO:0000313" key="10">
    <source>
        <dbReference type="EMBL" id="RBP36450.1"/>
    </source>
</evidence>